<dbReference type="EMBL" id="CBGL010000127">
    <property type="protein sequence ID" value="CDD12509.1"/>
    <property type="molecule type" value="Genomic_DNA"/>
</dbReference>
<evidence type="ECO:0000259" key="5">
    <source>
        <dbReference type="PROSITE" id="PS50931"/>
    </source>
</evidence>
<dbReference type="Gene3D" id="3.40.190.290">
    <property type="match status" value="1"/>
</dbReference>
<feature type="domain" description="HTH lysR-type" evidence="5">
    <location>
        <begin position="1"/>
        <end position="58"/>
    </location>
</feature>
<dbReference type="CDD" id="cd08434">
    <property type="entry name" value="PBP2_GltC_like"/>
    <property type="match status" value="1"/>
</dbReference>
<dbReference type="PRINTS" id="PR00039">
    <property type="entry name" value="HTHLYSR"/>
</dbReference>
<dbReference type="SUPFAM" id="SSF46785">
    <property type="entry name" value="Winged helix' DNA-binding domain"/>
    <property type="match status" value="1"/>
</dbReference>
<proteinExistence type="inferred from homology"/>
<dbReference type="InterPro" id="IPR000847">
    <property type="entry name" value="LysR_HTH_N"/>
</dbReference>
<dbReference type="Gene3D" id="1.10.10.10">
    <property type="entry name" value="Winged helix-like DNA-binding domain superfamily/Winged helix DNA-binding domain"/>
    <property type="match status" value="1"/>
</dbReference>
<comment type="similarity">
    <text evidence="1">Belongs to the LysR transcriptional regulatory family.</text>
</comment>
<dbReference type="GO" id="GO:0005829">
    <property type="term" value="C:cytosol"/>
    <property type="evidence" value="ECO:0007669"/>
    <property type="project" value="TreeGrafter"/>
</dbReference>
<keyword evidence="2" id="KW-0805">Transcription regulation</keyword>
<keyword evidence="3" id="KW-0238">DNA-binding</keyword>
<evidence type="ECO:0000313" key="6">
    <source>
        <dbReference type="EMBL" id="CDD12509.1"/>
    </source>
</evidence>
<dbReference type="FunFam" id="1.10.10.10:FF:000001">
    <property type="entry name" value="LysR family transcriptional regulator"/>
    <property type="match status" value="1"/>
</dbReference>
<dbReference type="InterPro" id="IPR036388">
    <property type="entry name" value="WH-like_DNA-bd_sf"/>
</dbReference>
<reference evidence="6" key="1">
    <citation type="submission" date="2012-11" db="EMBL/GenBank/DDBJ databases">
        <title>Dependencies among metagenomic species, viruses, plasmids and units of genetic variation.</title>
        <authorList>
            <person name="Nielsen H.B."/>
            <person name="Almeida M."/>
            <person name="Juncker A.S."/>
            <person name="Rasmussen S."/>
            <person name="Li J."/>
            <person name="Sunagawa S."/>
            <person name="Plichta D."/>
            <person name="Gautier L."/>
            <person name="Le Chatelier E."/>
            <person name="Peletier E."/>
            <person name="Bonde I."/>
            <person name="Nielsen T."/>
            <person name="Manichanh C."/>
            <person name="Arumugam M."/>
            <person name="Batto J."/>
            <person name="Santos M.B.Q.D."/>
            <person name="Blom N."/>
            <person name="Borruel N."/>
            <person name="Burgdorf K.S."/>
            <person name="Boumezbeur F."/>
            <person name="Casellas F."/>
            <person name="Dore J."/>
            <person name="Guarner F."/>
            <person name="Hansen T."/>
            <person name="Hildebrand F."/>
            <person name="Kaas R.S."/>
            <person name="Kennedy S."/>
            <person name="Kristiansen K."/>
            <person name="Kultima J.R."/>
            <person name="Leonard P."/>
            <person name="Levenez F."/>
            <person name="Lund O."/>
            <person name="Moumen B."/>
            <person name="Le Paslier D."/>
            <person name="Pons N."/>
            <person name="Pedersen O."/>
            <person name="Prifti E."/>
            <person name="Qin J."/>
            <person name="Raes J."/>
            <person name="Tap J."/>
            <person name="Tims S."/>
            <person name="Ussery D.W."/>
            <person name="Yamada T."/>
            <person name="MetaHit consortium"/>
            <person name="Renault P."/>
            <person name="Sicheritz-Ponten T."/>
            <person name="Bork P."/>
            <person name="Wang J."/>
            <person name="Brunak S."/>
            <person name="Ehrlich S.D."/>
        </authorList>
    </citation>
    <scope>NUCLEOTIDE SEQUENCE [LARGE SCALE GENOMIC DNA]</scope>
</reference>
<dbReference type="GO" id="GO:0003700">
    <property type="term" value="F:DNA-binding transcription factor activity"/>
    <property type="evidence" value="ECO:0007669"/>
    <property type="project" value="InterPro"/>
</dbReference>
<dbReference type="InterPro" id="IPR036390">
    <property type="entry name" value="WH_DNA-bd_sf"/>
</dbReference>
<accession>R6X060</accession>
<evidence type="ECO:0000256" key="4">
    <source>
        <dbReference type="ARBA" id="ARBA00023163"/>
    </source>
</evidence>
<dbReference type="AlphaFoldDB" id="R6X060"/>
<dbReference type="Pfam" id="PF00126">
    <property type="entry name" value="HTH_1"/>
    <property type="match status" value="1"/>
</dbReference>
<evidence type="ECO:0000256" key="2">
    <source>
        <dbReference type="ARBA" id="ARBA00023015"/>
    </source>
</evidence>
<comment type="caution">
    <text evidence="6">The sequence shown here is derived from an EMBL/GenBank/DDBJ whole genome shotgun (WGS) entry which is preliminary data.</text>
</comment>
<evidence type="ECO:0000256" key="1">
    <source>
        <dbReference type="ARBA" id="ARBA00009437"/>
    </source>
</evidence>
<evidence type="ECO:0000256" key="3">
    <source>
        <dbReference type="ARBA" id="ARBA00023125"/>
    </source>
</evidence>
<dbReference type="SUPFAM" id="SSF53850">
    <property type="entry name" value="Periplasmic binding protein-like II"/>
    <property type="match status" value="1"/>
</dbReference>
<dbReference type="GO" id="GO:0003677">
    <property type="term" value="F:DNA binding"/>
    <property type="evidence" value="ECO:0007669"/>
    <property type="project" value="UniProtKB-KW"/>
</dbReference>
<dbReference type="PANTHER" id="PTHR30419">
    <property type="entry name" value="HTH-TYPE TRANSCRIPTIONAL REGULATOR YBHD"/>
    <property type="match status" value="1"/>
</dbReference>
<dbReference type="PANTHER" id="PTHR30419:SF28">
    <property type="entry name" value="HTH-TYPE TRANSCRIPTIONAL REGULATOR BSDA"/>
    <property type="match status" value="1"/>
</dbReference>
<protein>
    <submittedName>
        <fullName evidence="6">Putative HTH-type transcriptional regulator GltC</fullName>
    </submittedName>
</protein>
<dbReference type="Proteomes" id="UP000014937">
    <property type="component" value="Unassembled WGS sequence"/>
</dbReference>
<keyword evidence="4" id="KW-0804">Transcription</keyword>
<gene>
    <name evidence="6" type="ORF">BN587_01066</name>
</gene>
<dbReference type="Pfam" id="PF03466">
    <property type="entry name" value="LysR_substrate"/>
    <property type="match status" value="1"/>
</dbReference>
<dbReference type="PROSITE" id="PS50931">
    <property type="entry name" value="HTH_LYSR"/>
    <property type="match status" value="1"/>
</dbReference>
<dbReference type="InterPro" id="IPR005119">
    <property type="entry name" value="LysR_subst-bd"/>
</dbReference>
<name>R6X060_9FIRM</name>
<dbReference type="InterPro" id="IPR050950">
    <property type="entry name" value="HTH-type_LysR_regulators"/>
</dbReference>
<sequence length="308" mass="34474">MEISQLEYFVILARIKHFTKAARSVAITQSALSHSIGKLERELNVSLFDRTEQGVFLTSAGEYFLSHAEKALNELKKGQKELKEMNDPKKGLIHFSFIHSLGTDLIPSLVAGYGKLHRHARFVLTQNNSVFLTSNLLEGKDDMCLCPPLMNMENIIWVYLYSEELFAAVPQGHRLAGRKSLMMRDLAGEPFMSLKRSYNLRLLSEQLLAQAGITPNIIYEGDDVHTLAGLIASGMGVSILPKITTIVLPDVVFIPFTDVSCKREIGLAWNSAAEMPPASDAFRQYILQRFSSASRKIGKELFPKEAER</sequence>
<organism evidence="6">
    <name type="scientific">Phascolarctobacterium succinatutens CAG:287</name>
    <dbReference type="NCBI Taxonomy" id="1263101"/>
    <lineage>
        <taxon>Bacteria</taxon>
        <taxon>Bacillati</taxon>
        <taxon>Bacillota</taxon>
        <taxon>Negativicutes</taxon>
        <taxon>Acidaminococcales</taxon>
        <taxon>Acidaminococcaceae</taxon>
        <taxon>Phascolarctobacterium</taxon>
    </lineage>
</organism>
<dbReference type="RefSeq" id="WP_021720130.1">
    <property type="nucleotide sequence ID" value="NZ_FR892791.1"/>
</dbReference>
<dbReference type="HOGENOM" id="CLU_039613_6_2_9"/>